<feature type="domain" description="Protein kinase" evidence="4">
    <location>
        <begin position="11"/>
        <end position="266"/>
    </location>
</feature>
<dbReference type="PROSITE" id="PS00108">
    <property type="entry name" value="PROTEIN_KINASE_ST"/>
    <property type="match status" value="1"/>
</dbReference>
<dbReference type="Gene3D" id="1.10.510.10">
    <property type="entry name" value="Transferase(Phosphotransferase) domain 1"/>
    <property type="match status" value="1"/>
</dbReference>
<proteinExistence type="predicted"/>
<keyword evidence="5" id="KW-0723">Serine/threonine-protein kinase</keyword>
<dbReference type="SUPFAM" id="SSF56112">
    <property type="entry name" value="Protein kinase-like (PK-like)"/>
    <property type="match status" value="1"/>
</dbReference>
<dbReference type="InterPro" id="IPR000719">
    <property type="entry name" value="Prot_kinase_dom"/>
</dbReference>
<evidence type="ECO:0000256" key="2">
    <source>
        <dbReference type="ARBA" id="ARBA00022840"/>
    </source>
</evidence>
<evidence type="ECO:0000256" key="3">
    <source>
        <dbReference type="SAM" id="Phobius"/>
    </source>
</evidence>
<dbReference type="PROSITE" id="PS50011">
    <property type="entry name" value="PROTEIN_KINASE_DOM"/>
    <property type="match status" value="1"/>
</dbReference>
<dbReference type="OrthoDB" id="5518868at2"/>
<feature type="transmembrane region" description="Helical" evidence="3">
    <location>
        <begin position="339"/>
        <end position="364"/>
    </location>
</feature>
<dbReference type="RefSeq" id="WP_106459039.1">
    <property type="nucleotide sequence ID" value="NZ_PXOH01000039.1"/>
</dbReference>
<keyword evidence="6" id="KW-1185">Reference proteome</keyword>
<dbReference type="GO" id="GO:0004674">
    <property type="term" value="F:protein serine/threonine kinase activity"/>
    <property type="evidence" value="ECO:0007669"/>
    <property type="project" value="UniProtKB-KW"/>
</dbReference>
<dbReference type="AlphaFoldDB" id="A0A2T1LRY8"/>
<dbReference type="Gene3D" id="3.30.200.20">
    <property type="entry name" value="Phosphorylase Kinase, domain 1"/>
    <property type="match status" value="1"/>
</dbReference>
<dbReference type="InterPro" id="IPR008271">
    <property type="entry name" value="Ser/Thr_kinase_AS"/>
</dbReference>
<dbReference type="EMBL" id="PXOH01000039">
    <property type="protein sequence ID" value="PSF32093.1"/>
    <property type="molecule type" value="Genomic_DNA"/>
</dbReference>
<keyword evidence="3" id="KW-0472">Membrane</keyword>
<sequence>MNIGEIIQQRYLIQKQLGLRDSQQTFLALDQHTQKLVVVKLLFFNQHLNWETFKLFEREAKTLQALSHPAIPQYLDYFEIDDNNGKGFALVQSYLKAPSLENQVNEGRTFTEEELKQFAIAILHILDYLHTQQPPIIHRDLKPSNILLSNRSGHQAGQVYLVDFGSVQAAANQGSTLTIVGTYGYMPPEQFGGRAVQASDLYSLGATLIYLASGLHPADLPQKDLRLDFESSVNLSPQFTRWLRKMIQPSLEKRFSSAKEAINALLKPVGIVETQFLIPTKPFNSQVHLSKQDDVLDIFIPPKGFHVGLIPIIIFAVIWNGFLILWYSIAFATWNNFGWFAAFFATGHLCVGLGLILTIIFTLFGHTRLRIDSEQITLKNRLFGINSPFSKPKPRQRITRIERTPITYRQDSDGDRVTVHPQIKIWVGTKHLSLGNDGRLSEPELDWLAYELSDWLDLPIS</sequence>
<keyword evidence="5" id="KW-0808">Transferase</keyword>
<accession>A0A2T1LRY8</accession>
<evidence type="ECO:0000259" key="4">
    <source>
        <dbReference type="PROSITE" id="PS50011"/>
    </source>
</evidence>
<feature type="transmembrane region" description="Helical" evidence="3">
    <location>
        <begin position="307"/>
        <end position="327"/>
    </location>
</feature>
<dbReference type="CDD" id="cd14014">
    <property type="entry name" value="STKc_PknB_like"/>
    <property type="match status" value="1"/>
</dbReference>
<evidence type="ECO:0000313" key="5">
    <source>
        <dbReference type="EMBL" id="PSF32093.1"/>
    </source>
</evidence>
<dbReference type="PANTHER" id="PTHR24363">
    <property type="entry name" value="SERINE/THREONINE PROTEIN KINASE"/>
    <property type="match status" value="1"/>
</dbReference>
<dbReference type="GO" id="GO:0005524">
    <property type="term" value="F:ATP binding"/>
    <property type="evidence" value="ECO:0007669"/>
    <property type="project" value="UniProtKB-KW"/>
</dbReference>
<keyword evidence="3" id="KW-0812">Transmembrane</keyword>
<dbReference type="InterPro" id="IPR011009">
    <property type="entry name" value="Kinase-like_dom_sf"/>
</dbReference>
<reference evidence="5 6" key="1">
    <citation type="submission" date="2018-03" db="EMBL/GenBank/DDBJ databases">
        <title>The ancient ancestry and fast evolution of plastids.</title>
        <authorList>
            <person name="Moore K.R."/>
            <person name="Magnabosco C."/>
            <person name="Momper L."/>
            <person name="Gold D.A."/>
            <person name="Bosak T."/>
            <person name="Fournier G.P."/>
        </authorList>
    </citation>
    <scope>NUCLEOTIDE SEQUENCE [LARGE SCALE GENOMIC DNA]</scope>
    <source>
        <strain evidence="5 6">CCALA 016</strain>
    </source>
</reference>
<evidence type="ECO:0000313" key="6">
    <source>
        <dbReference type="Proteomes" id="UP000239001"/>
    </source>
</evidence>
<evidence type="ECO:0000256" key="1">
    <source>
        <dbReference type="ARBA" id="ARBA00022741"/>
    </source>
</evidence>
<name>A0A2T1LRY8_9CHRO</name>
<dbReference type="Pfam" id="PF00069">
    <property type="entry name" value="Pkinase"/>
    <property type="match status" value="1"/>
</dbReference>
<keyword evidence="5" id="KW-0418">Kinase</keyword>
<keyword evidence="1" id="KW-0547">Nucleotide-binding</keyword>
<reference evidence="5 6" key="2">
    <citation type="submission" date="2018-03" db="EMBL/GenBank/DDBJ databases">
        <authorList>
            <person name="Keele B.F."/>
        </authorList>
    </citation>
    <scope>NUCLEOTIDE SEQUENCE [LARGE SCALE GENOMIC DNA]</scope>
    <source>
        <strain evidence="5 6">CCALA 016</strain>
    </source>
</reference>
<protein>
    <submittedName>
        <fullName evidence="5">Serine/threonine protein kinase</fullName>
    </submittedName>
</protein>
<dbReference type="Proteomes" id="UP000239001">
    <property type="component" value="Unassembled WGS sequence"/>
</dbReference>
<comment type="caution">
    <text evidence="5">The sequence shown here is derived from an EMBL/GenBank/DDBJ whole genome shotgun (WGS) entry which is preliminary data.</text>
</comment>
<organism evidence="5 6">
    <name type="scientific">Aphanothece hegewaldii CCALA 016</name>
    <dbReference type="NCBI Taxonomy" id="2107694"/>
    <lineage>
        <taxon>Bacteria</taxon>
        <taxon>Bacillati</taxon>
        <taxon>Cyanobacteriota</taxon>
        <taxon>Cyanophyceae</taxon>
        <taxon>Oscillatoriophycideae</taxon>
        <taxon>Chroococcales</taxon>
        <taxon>Aphanothecaceae</taxon>
        <taxon>Aphanothece</taxon>
    </lineage>
</organism>
<gene>
    <name evidence="5" type="ORF">C7H19_21860</name>
</gene>
<dbReference type="PANTHER" id="PTHR24363:SF7">
    <property type="entry name" value="SERINE_THREONINE-PROTEIN KINASE-LIKE PROTEIN E"/>
    <property type="match status" value="1"/>
</dbReference>
<dbReference type="SMART" id="SM00220">
    <property type="entry name" value="S_TKc"/>
    <property type="match status" value="1"/>
</dbReference>
<keyword evidence="2" id="KW-0067">ATP-binding</keyword>
<keyword evidence="3" id="KW-1133">Transmembrane helix</keyword>